<feature type="transmembrane region" description="Helical" evidence="7">
    <location>
        <begin position="207"/>
        <end position="232"/>
    </location>
</feature>
<dbReference type="InterPro" id="IPR006593">
    <property type="entry name" value="Cyt_b561/ferric_Rdtase_TM"/>
</dbReference>
<keyword evidence="12" id="KW-1185">Reference proteome</keyword>
<sequence length="392" mass="42004">MKVYSWSRPLLLCLGVIVQIVTSTPHSGGNGSSDSDTSVSGNGTSLAVIASACFKPMCITGSLNGTDVQYELSARETKAPGWMAIGFGSKMDSNSMAIFWTNSDGSITMSQRTGSGHDTPLVESNPARPTTLVDNLSSATGSVKYAFTIPFDGNTFPHLIWAYGSKNPGSSRFDADFEEHDDEGTVRLNLAGIATKDIPLASYEKLFIGHAILCVIGFLVLLPAGALLARYYRTFTNAWFRAHWIVQATGGTIIIVGVALGMQGVTDLGSVHFGGVHKALGIAVFVFYFLQCGLGLFIHKIKLGKPGRRPPQNYVHAVFGILIVGLSVAQVRTGYITEWPTVSGRGPVSNGANVIWYIWTALLPLLYLGGLAFLPKQFKQEAAYRAAKADEA</sequence>
<feature type="transmembrane region" description="Helical" evidence="7">
    <location>
        <begin position="282"/>
        <end position="301"/>
    </location>
</feature>
<dbReference type="CDD" id="cd08760">
    <property type="entry name" value="Cyt_b561_FRRS1_like"/>
    <property type="match status" value="1"/>
</dbReference>
<feature type="transmembrane region" description="Helical" evidence="7">
    <location>
        <begin position="313"/>
        <end position="335"/>
    </location>
</feature>
<evidence type="ECO:0000256" key="3">
    <source>
        <dbReference type="ARBA" id="ARBA00022692"/>
    </source>
</evidence>
<evidence type="ECO:0000256" key="8">
    <source>
        <dbReference type="SAM" id="SignalP"/>
    </source>
</evidence>
<protein>
    <recommendedName>
        <fullName evidence="13">Cytochrome b561 domain-containing protein</fullName>
    </recommendedName>
</protein>
<keyword evidence="3 7" id="KW-0812">Transmembrane</keyword>
<dbReference type="SMART" id="SM00664">
    <property type="entry name" value="DoH"/>
    <property type="match status" value="1"/>
</dbReference>
<feature type="domain" description="DOMON" evidence="9">
    <location>
        <begin position="55"/>
        <end position="164"/>
    </location>
</feature>
<dbReference type="Gene3D" id="1.20.120.1770">
    <property type="match status" value="1"/>
</dbReference>
<organism evidence="11 12">
    <name type="scientific">Marasmius crinis-equi</name>
    <dbReference type="NCBI Taxonomy" id="585013"/>
    <lineage>
        <taxon>Eukaryota</taxon>
        <taxon>Fungi</taxon>
        <taxon>Dikarya</taxon>
        <taxon>Basidiomycota</taxon>
        <taxon>Agaricomycotina</taxon>
        <taxon>Agaricomycetes</taxon>
        <taxon>Agaricomycetidae</taxon>
        <taxon>Agaricales</taxon>
        <taxon>Marasmiineae</taxon>
        <taxon>Marasmiaceae</taxon>
        <taxon>Marasmius</taxon>
    </lineage>
</organism>
<dbReference type="Pfam" id="PF03188">
    <property type="entry name" value="Cytochrom_B561"/>
    <property type="match status" value="1"/>
</dbReference>
<evidence type="ECO:0000256" key="6">
    <source>
        <dbReference type="ARBA" id="ARBA00023136"/>
    </source>
</evidence>
<dbReference type="InterPro" id="IPR005018">
    <property type="entry name" value="DOMON_domain"/>
</dbReference>
<dbReference type="SUPFAM" id="SSF49344">
    <property type="entry name" value="CBD9-like"/>
    <property type="match status" value="1"/>
</dbReference>
<keyword evidence="2" id="KW-0813">Transport</keyword>
<dbReference type="PROSITE" id="PS50939">
    <property type="entry name" value="CYTOCHROME_B561"/>
    <property type="match status" value="1"/>
</dbReference>
<keyword evidence="8" id="KW-0732">Signal</keyword>
<feature type="transmembrane region" description="Helical" evidence="7">
    <location>
        <begin position="355"/>
        <end position="374"/>
    </location>
</feature>
<dbReference type="Proteomes" id="UP001465976">
    <property type="component" value="Unassembled WGS sequence"/>
</dbReference>
<dbReference type="SMART" id="SM00665">
    <property type="entry name" value="B561"/>
    <property type="match status" value="1"/>
</dbReference>
<proteinExistence type="predicted"/>
<evidence type="ECO:0000256" key="1">
    <source>
        <dbReference type="ARBA" id="ARBA00004370"/>
    </source>
</evidence>
<accession>A0ABR3ELP5</accession>
<comment type="subcellular location">
    <subcellularLocation>
        <location evidence="1">Membrane</location>
    </subcellularLocation>
</comment>
<dbReference type="PANTHER" id="PTHR47797">
    <property type="entry name" value="DEHYDROGENASE, PUTATIVE (AFU_ORTHOLOGUE AFUA_8G05805)-RELATED"/>
    <property type="match status" value="1"/>
</dbReference>
<dbReference type="Pfam" id="PF16010">
    <property type="entry name" value="CDH-cyt"/>
    <property type="match status" value="1"/>
</dbReference>
<feature type="domain" description="Cytochrome b561" evidence="10">
    <location>
        <begin position="177"/>
        <end position="377"/>
    </location>
</feature>
<evidence type="ECO:0000256" key="7">
    <source>
        <dbReference type="SAM" id="Phobius"/>
    </source>
</evidence>
<name>A0ABR3ELP5_9AGAR</name>
<evidence type="ECO:0000256" key="4">
    <source>
        <dbReference type="ARBA" id="ARBA00022982"/>
    </source>
</evidence>
<feature type="signal peptide" evidence="8">
    <location>
        <begin position="1"/>
        <end position="23"/>
    </location>
</feature>
<evidence type="ECO:0000256" key="2">
    <source>
        <dbReference type="ARBA" id="ARBA00022448"/>
    </source>
</evidence>
<dbReference type="InterPro" id="IPR015920">
    <property type="entry name" value="Cellobiose_DH-like_cyt"/>
</dbReference>
<evidence type="ECO:0000259" key="10">
    <source>
        <dbReference type="PROSITE" id="PS50939"/>
    </source>
</evidence>
<keyword evidence="6 7" id="KW-0472">Membrane</keyword>
<reference evidence="11 12" key="1">
    <citation type="submission" date="2024-02" db="EMBL/GenBank/DDBJ databases">
        <title>A draft genome for the cacao thread blight pathogen Marasmius crinis-equi.</title>
        <authorList>
            <person name="Cohen S.P."/>
            <person name="Baruah I.K."/>
            <person name="Amoako-Attah I."/>
            <person name="Bukari Y."/>
            <person name="Meinhardt L.W."/>
            <person name="Bailey B.A."/>
        </authorList>
    </citation>
    <scope>NUCLEOTIDE SEQUENCE [LARGE SCALE GENOMIC DNA]</scope>
    <source>
        <strain evidence="11 12">GH-76</strain>
    </source>
</reference>
<dbReference type="EMBL" id="JBAHYK010003186">
    <property type="protein sequence ID" value="KAL0563809.1"/>
    <property type="molecule type" value="Genomic_DNA"/>
</dbReference>
<comment type="caution">
    <text evidence="11">The sequence shown here is derived from an EMBL/GenBank/DDBJ whole genome shotgun (WGS) entry which is preliminary data.</text>
</comment>
<evidence type="ECO:0008006" key="13">
    <source>
        <dbReference type="Google" id="ProtNLM"/>
    </source>
</evidence>
<dbReference type="CDD" id="cd09630">
    <property type="entry name" value="CDH_like_cytochrome"/>
    <property type="match status" value="1"/>
</dbReference>
<keyword evidence="5 7" id="KW-1133">Transmembrane helix</keyword>
<dbReference type="PROSITE" id="PS50836">
    <property type="entry name" value="DOMON"/>
    <property type="match status" value="1"/>
</dbReference>
<dbReference type="PANTHER" id="PTHR47797:SF3">
    <property type="entry name" value="CYTOCHROME B561 DOMAIN-CONTAINING PROTEIN"/>
    <property type="match status" value="1"/>
</dbReference>
<gene>
    <name evidence="11" type="ORF">V5O48_018254</name>
</gene>
<evidence type="ECO:0000259" key="9">
    <source>
        <dbReference type="PROSITE" id="PS50836"/>
    </source>
</evidence>
<evidence type="ECO:0000313" key="11">
    <source>
        <dbReference type="EMBL" id="KAL0563809.1"/>
    </source>
</evidence>
<evidence type="ECO:0000313" key="12">
    <source>
        <dbReference type="Proteomes" id="UP001465976"/>
    </source>
</evidence>
<feature type="chain" id="PRO_5046381924" description="Cytochrome b561 domain-containing protein" evidence="8">
    <location>
        <begin position="24"/>
        <end position="392"/>
    </location>
</feature>
<keyword evidence="4" id="KW-0249">Electron transport</keyword>
<evidence type="ECO:0000256" key="5">
    <source>
        <dbReference type="ARBA" id="ARBA00022989"/>
    </source>
</evidence>
<feature type="transmembrane region" description="Helical" evidence="7">
    <location>
        <begin position="244"/>
        <end position="262"/>
    </location>
</feature>